<dbReference type="Proteomes" id="UP000564677">
    <property type="component" value="Unassembled WGS sequence"/>
</dbReference>
<name>A0A7X5ZUB0_9SPHN</name>
<accession>A0A7X5ZUB0</accession>
<keyword evidence="3" id="KW-1185">Reference proteome</keyword>
<dbReference type="Pfam" id="PF13560">
    <property type="entry name" value="HTH_31"/>
    <property type="match status" value="1"/>
</dbReference>
<evidence type="ECO:0000259" key="1">
    <source>
        <dbReference type="PROSITE" id="PS50943"/>
    </source>
</evidence>
<protein>
    <submittedName>
        <fullName evidence="2">Transcriptional regulator with XRE-family HTH domain</fullName>
    </submittedName>
</protein>
<dbReference type="SUPFAM" id="SSF47413">
    <property type="entry name" value="lambda repressor-like DNA-binding domains"/>
    <property type="match status" value="1"/>
</dbReference>
<organism evidence="2 3">
    <name type="scientific">Sphingomonas leidyi</name>
    <dbReference type="NCBI Taxonomy" id="68569"/>
    <lineage>
        <taxon>Bacteria</taxon>
        <taxon>Pseudomonadati</taxon>
        <taxon>Pseudomonadota</taxon>
        <taxon>Alphaproteobacteria</taxon>
        <taxon>Sphingomonadales</taxon>
        <taxon>Sphingomonadaceae</taxon>
        <taxon>Sphingomonas</taxon>
    </lineage>
</organism>
<dbReference type="RefSeq" id="WP_167298339.1">
    <property type="nucleotide sequence ID" value="NZ_JAASQV010000001.1"/>
</dbReference>
<feature type="domain" description="HTH cro/C1-type" evidence="1">
    <location>
        <begin position="11"/>
        <end position="46"/>
    </location>
</feature>
<evidence type="ECO:0000313" key="2">
    <source>
        <dbReference type="EMBL" id="NIJ63896.1"/>
    </source>
</evidence>
<proteinExistence type="predicted"/>
<dbReference type="InterPro" id="IPR010982">
    <property type="entry name" value="Lambda_DNA-bd_dom_sf"/>
</dbReference>
<dbReference type="Gene3D" id="1.10.260.40">
    <property type="entry name" value="lambda repressor-like DNA-binding domains"/>
    <property type="match status" value="1"/>
</dbReference>
<dbReference type="GO" id="GO:0003677">
    <property type="term" value="F:DNA binding"/>
    <property type="evidence" value="ECO:0007669"/>
    <property type="project" value="InterPro"/>
</dbReference>
<dbReference type="AlphaFoldDB" id="A0A7X5ZUB0"/>
<dbReference type="PROSITE" id="PS50943">
    <property type="entry name" value="HTH_CROC1"/>
    <property type="match status" value="1"/>
</dbReference>
<dbReference type="InterPro" id="IPR001387">
    <property type="entry name" value="Cro/C1-type_HTH"/>
</dbReference>
<gene>
    <name evidence="2" type="ORF">FHR20_000827</name>
</gene>
<dbReference type="CDD" id="cd00093">
    <property type="entry name" value="HTH_XRE"/>
    <property type="match status" value="1"/>
</dbReference>
<reference evidence="2 3" key="1">
    <citation type="submission" date="2020-03" db="EMBL/GenBank/DDBJ databases">
        <title>Genomic Encyclopedia of Type Strains, Phase IV (KMG-IV): sequencing the most valuable type-strain genomes for metagenomic binning, comparative biology and taxonomic classification.</title>
        <authorList>
            <person name="Goeker M."/>
        </authorList>
    </citation>
    <scope>NUCLEOTIDE SEQUENCE [LARGE SCALE GENOMIC DNA]</scope>
    <source>
        <strain evidence="2 3">DSM 4733</strain>
    </source>
</reference>
<evidence type="ECO:0000313" key="3">
    <source>
        <dbReference type="Proteomes" id="UP000564677"/>
    </source>
</evidence>
<comment type="caution">
    <text evidence="2">The sequence shown here is derived from an EMBL/GenBank/DDBJ whole genome shotgun (WGS) entry which is preliminary data.</text>
</comment>
<dbReference type="EMBL" id="JAASQV010000001">
    <property type="protein sequence ID" value="NIJ63896.1"/>
    <property type="molecule type" value="Genomic_DNA"/>
</dbReference>
<sequence length="185" mass="20037">MLHDLPVGRALRRFRILNGIKQGHVAEHLAVTQASVSRWESGMHEPETAMRERILAMIAASAGNDADAALKRLIETSSAPVHLVCDATHRLLAASPARAIAWADSADSFLNRSLWAFASPEIVAAEEGLAGRGWYDRPFQRLEFHTGHNGSAVIAVLPGTMRWETVPLADGRVGRITTTIACDPA</sequence>